<keyword evidence="9 14" id="KW-1133">Transmembrane helix</keyword>
<dbReference type="EC" id="2.7.10.2" evidence="17"/>
<comment type="subcellular location">
    <subcellularLocation>
        <location evidence="1">Membrane</location>
        <topology evidence="1">Single-pass type I membrane protein</topology>
    </subcellularLocation>
</comment>
<evidence type="ECO:0000256" key="6">
    <source>
        <dbReference type="ARBA" id="ARBA00022741"/>
    </source>
</evidence>
<dbReference type="GO" id="GO:0005886">
    <property type="term" value="C:plasma membrane"/>
    <property type="evidence" value="ECO:0000318"/>
    <property type="project" value="GO_Central"/>
</dbReference>
<dbReference type="Pfam" id="PF07714">
    <property type="entry name" value="PK_Tyr_Ser-Thr"/>
    <property type="match status" value="1"/>
</dbReference>
<dbReference type="InParanoid" id="B9SG16"/>
<dbReference type="PROSITE" id="PS50011">
    <property type="entry name" value="PROTEIN_KINASE_DOM"/>
    <property type="match status" value="1"/>
</dbReference>
<evidence type="ECO:0000256" key="14">
    <source>
        <dbReference type="SAM" id="Phobius"/>
    </source>
</evidence>
<proteinExistence type="predicted"/>
<dbReference type="Gene3D" id="2.60.120.430">
    <property type="entry name" value="Galactose-binding lectin"/>
    <property type="match status" value="2"/>
</dbReference>
<keyword evidence="4 14" id="KW-0812">Transmembrane</keyword>
<feature type="binding site" evidence="12">
    <location>
        <position position="508"/>
    </location>
    <ligand>
        <name>ATP</name>
        <dbReference type="ChEBI" id="CHEBI:30616"/>
    </ligand>
</feature>
<dbReference type="eggNOG" id="KOG1187">
    <property type="taxonomic scope" value="Eukaryota"/>
</dbReference>
<evidence type="ECO:0000256" key="2">
    <source>
        <dbReference type="ARBA" id="ARBA00022527"/>
    </source>
</evidence>
<dbReference type="InterPro" id="IPR001245">
    <property type="entry name" value="Ser-Thr/Tyr_kinase_cat_dom"/>
</dbReference>
<dbReference type="PANTHER" id="PTHR47989">
    <property type="entry name" value="OS01G0750732 PROTEIN"/>
    <property type="match status" value="1"/>
</dbReference>
<dbReference type="GO" id="GO:0005524">
    <property type="term" value="F:ATP binding"/>
    <property type="evidence" value="ECO:0007669"/>
    <property type="project" value="UniProtKB-UniRule"/>
</dbReference>
<evidence type="ECO:0000313" key="17">
    <source>
        <dbReference type="EMBL" id="EEF37432.1"/>
    </source>
</evidence>
<gene>
    <name evidence="17" type="ORF">RCOM_1154330</name>
</gene>
<organism evidence="17 18">
    <name type="scientific">Ricinus communis</name>
    <name type="common">Castor bean</name>
    <dbReference type="NCBI Taxonomy" id="3988"/>
    <lineage>
        <taxon>Eukaryota</taxon>
        <taxon>Viridiplantae</taxon>
        <taxon>Streptophyta</taxon>
        <taxon>Embryophyta</taxon>
        <taxon>Tracheophyta</taxon>
        <taxon>Spermatophyta</taxon>
        <taxon>Magnoliopsida</taxon>
        <taxon>eudicotyledons</taxon>
        <taxon>Gunneridae</taxon>
        <taxon>Pentapetalae</taxon>
        <taxon>rosids</taxon>
        <taxon>fabids</taxon>
        <taxon>Malpighiales</taxon>
        <taxon>Euphorbiaceae</taxon>
        <taxon>Acalyphoideae</taxon>
        <taxon>Acalypheae</taxon>
        <taxon>Ricinus</taxon>
    </lineage>
</organism>
<dbReference type="Pfam" id="PF12819">
    <property type="entry name" value="Malectin_like"/>
    <property type="match status" value="1"/>
</dbReference>
<dbReference type="FunFam" id="1.10.510.10:FF:000252">
    <property type="entry name" value="Receptor-like protein kinase FERONIA"/>
    <property type="match status" value="1"/>
</dbReference>
<evidence type="ECO:0000256" key="5">
    <source>
        <dbReference type="ARBA" id="ARBA00022729"/>
    </source>
</evidence>
<keyword evidence="3 17" id="KW-0808">Transferase</keyword>
<sequence length="828" mass="92943">MERLQPLILFLINFIQLCSLVSPSSGYTLPDKYFLNCGSESEASLEPERSFVGDLPYLVGPSKAVKDSSLSASSSLYQTARVFQKESPSYQFQIDKQGTYIIRLHFFVFPSPDANLADALFTVQAAGFRLLFDFSISDRNSPVIKEFLFTINIGKFFIDFIPSRKTSLAFVNAIEVFAAPESFIPDDTTHVTTAGSNGNYNKLLSQALHSIHRINVGGSIITATNDSLWRNWMPDDQFLSDPETAKDCSPYEGILMRTRTSVFIAPDHVYKTAKELKQSNISMITWSFKTRKNSRHLVRVHFCDITGASLGMLKFSFHIYKELSKNISQYDIIPQNAAPFYFDFVVDTDNSGMINITVHQNNDSAIKNAFLNGLEIMEIMEKSVSILVQHKTKKKSWPLAVGSLAAGLLLLIGMLGLLMILKSRRGKANRTSGRQLSVHLYGGSSHNWSAERNANMFLAPDLNLALKTPYIEIQQATKSFSSKLLIGEGGFGKVYKGTFRGGVKVAVKRSEPGHGQGILEFQTEIMVLSQIRHRHLVSLIGYCAERSEMILVYEFMEKGTLRDHLYMSDSNSQKYTSRSELSWEQRLKICIDSAKGLHYLHTGLARRIIHRDVKSTNILLNEDYIAKVADFGLSKSGAVDPDENTGVKGSFGYLDPEYLMTLQLTEKSDVYSFGVVLLEVLCARPAIITSDQEQEVNLAEWGLLWQKKRQLDRIIDPFLMGTINSDSLRKFGETAEKCLRTNSSERPMMNDVLYDLEYALRLQQTSMHRELVEDSMNNAPLEMPLQALHRLPSRKGPGEDDGSYSGGDDATFSMANSVYSQMRIDGGR</sequence>
<dbReference type="Proteomes" id="UP000008311">
    <property type="component" value="Unassembled WGS sequence"/>
</dbReference>
<evidence type="ECO:0000259" key="16">
    <source>
        <dbReference type="PROSITE" id="PS50011"/>
    </source>
</evidence>
<dbReference type="InterPro" id="IPR000719">
    <property type="entry name" value="Prot_kinase_dom"/>
</dbReference>
<keyword evidence="7" id="KW-0418">Kinase</keyword>
<reference evidence="18" key="1">
    <citation type="journal article" date="2010" name="Nat. Biotechnol.">
        <title>Draft genome sequence of the oilseed species Ricinus communis.</title>
        <authorList>
            <person name="Chan A.P."/>
            <person name="Crabtree J."/>
            <person name="Zhao Q."/>
            <person name="Lorenzi H."/>
            <person name="Orvis J."/>
            <person name="Puiu D."/>
            <person name="Melake-Berhan A."/>
            <person name="Jones K.M."/>
            <person name="Redman J."/>
            <person name="Chen G."/>
            <person name="Cahoon E.B."/>
            <person name="Gedil M."/>
            <person name="Stanke M."/>
            <person name="Haas B.J."/>
            <person name="Wortman J.R."/>
            <person name="Fraser-Liggett C.M."/>
            <person name="Ravel J."/>
            <person name="Rabinowicz P.D."/>
        </authorList>
    </citation>
    <scope>NUCLEOTIDE SEQUENCE [LARGE SCALE GENOMIC DNA]</scope>
    <source>
        <strain evidence="18">cv. Hale</strain>
    </source>
</reference>
<dbReference type="CDD" id="cd14066">
    <property type="entry name" value="STKc_IRAK"/>
    <property type="match status" value="1"/>
</dbReference>
<dbReference type="Gene3D" id="1.10.510.10">
    <property type="entry name" value="Transferase(Phosphotransferase) domain 1"/>
    <property type="match status" value="1"/>
</dbReference>
<keyword evidence="11" id="KW-0325">Glycoprotein</keyword>
<feature type="chain" id="PRO_5002891762" evidence="15">
    <location>
        <begin position="27"/>
        <end position="828"/>
    </location>
</feature>
<dbReference type="STRING" id="3988.B9SG16"/>
<keyword evidence="18" id="KW-1185">Reference proteome</keyword>
<dbReference type="PROSITE" id="PS00108">
    <property type="entry name" value="PROTEIN_KINASE_ST"/>
    <property type="match status" value="1"/>
</dbReference>
<dbReference type="Gene3D" id="3.30.200.20">
    <property type="entry name" value="Phosphorylase Kinase, domain 1"/>
    <property type="match status" value="1"/>
</dbReference>
<dbReference type="GO" id="GO:0004672">
    <property type="term" value="F:protein kinase activity"/>
    <property type="evidence" value="ECO:0000318"/>
    <property type="project" value="GO_Central"/>
</dbReference>
<dbReference type="InterPro" id="IPR008271">
    <property type="entry name" value="Ser/Thr_kinase_AS"/>
</dbReference>
<evidence type="ECO:0000256" key="11">
    <source>
        <dbReference type="ARBA" id="ARBA00023180"/>
    </source>
</evidence>
<protein>
    <submittedName>
        <fullName evidence="17">ATP binding protein, putative</fullName>
        <ecNumber evidence="17">2.7.10.2</ecNumber>
    </submittedName>
</protein>
<dbReference type="AlphaFoldDB" id="B9SG16"/>
<feature type="transmembrane region" description="Helical" evidence="14">
    <location>
        <begin position="397"/>
        <end position="421"/>
    </location>
</feature>
<dbReference type="FunFam" id="3.30.200.20:FF:000039">
    <property type="entry name" value="receptor-like protein kinase FERONIA"/>
    <property type="match status" value="1"/>
</dbReference>
<keyword evidence="6 12" id="KW-0547">Nucleotide-binding</keyword>
<feature type="signal peptide" evidence="15">
    <location>
        <begin position="1"/>
        <end position="26"/>
    </location>
</feature>
<dbReference type="InterPro" id="IPR017441">
    <property type="entry name" value="Protein_kinase_ATP_BS"/>
</dbReference>
<dbReference type="InterPro" id="IPR011009">
    <property type="entry name" value="Kinase-like_dom_sf"/>
</dbReference>
<keyword evidence="5 15" id="KW-0732">Signal</keyword>
<dbReference type="InterPro" id="IPR024788">
    <property type="entry name" value="Malectin-like_Carb-bd_dom"/>
</dbReference>
<dbReference type="SUPFAM" id="SSF56112">
    <property type="entry name" value="Protein kinase-like (PK-like)"/>
    <property type="match status" value="1"/>
</dbReference>
<evidence type="ECO:0000256" key="13">
    <source>
        <dbReference type="SAM" id="MobiDB-lite"/>
    </source>
</evidence>
<dbReference type="FunFam" id="2.60.120.430:FF:000013">
    <property type="entry name" value="Putative receptor-like protein kinase"/>
    <property type="match status" value="1"/>
</dbReference>
<keyword evidence="2" id="KW-0723">Serine/threonine-protein kinase</keyword>
<evidence type="ECO:0000313" key="18">
    <source>
        <dbReference type="Proteomes" id="UP000008311"/>
    </source>
</evidence>
<dbReference type="PANTHER" id="PTHR47989:SF62">
    <property type="entry name" value="OS05G0423500 PROTEIN"/>
    <property type="match status" value="1"/>
</dbReference>
<evidence type="ECO:0000256" key="3">
    <source>
        <dbReference type="ARBA" id="ARBA00022679"/>
    </source>
</evidence>
<evidence type="ECO:0000256" key="7">
    <source>
        <dbReference type="ARBA" id="ARBA00022777"/>
    </source>
</evidence>
<accession>B9SG16</accession>
<keyword evidence="8 12" id="KW-0067">ATP-binding</keyword>
<feature type="domain" description="Protein kinase" evidence="16">
    <location>
        <begin position="480"/>
        <end position="759"/>
    </location>
</feature>
<evidence type="ECO:0000256" key="1">
    <source>
        <dbReference type="ARBA" id="ARBA00004479"/>
    </source>
</evidence>
<dbReference type="SMART" id="SM00220">
    <property type="entry name" value="S_TKc"/>
    <property type="match status" value="1"/>
</dbReference>
<evidence type="ECO:0000256" key="15">
    <source>
        <dbReference type="SAM" id="SignalP"/>
    </source>
</evidence>
<evidence type="ECO:0000256" key="12">
    <source>
        <dbReference type="PROSITE-ProRule" id="PRU10141"/>
    </source>
</evidence>
<evidence type="ECO:0000256" key="8">
    <source>
        <dbReference type="ARBA" id="ARBA00022840"/>
    </source>
</evidence>
<evidence type="ECO:0000256" key="10">
    <source>
        <dbReference type="ARBA" id="ARBA00023136"/>
    </source>
</evidence>
<dbReference type="GO" id="GO:0004715">
    <property type="term" value="F:non-membrane spanning protein tyrosine kinase activity"/>
    <property type="evidence" value="ECO:0007669"/>
    <property type="project" value="UniProtKB-EC"/>
</dbReference>
<keyword evidence="10 14" id="KW-0472">Membrane</keyword>
<evidence type="ECO:0000256" key="9">
    <source>
        <dbReference type="ARBA" id="ARBA00022989"/>
    </source>
</evidence>
<dbReference type="PROSITE" id="PS00107">
    <property type="entry name" value="PROTEIN_KINASE_ATP"/>
    <property type="match status" value="1"/>
</dbReference>
<dbReference type="GO" id="GO:0004674">
    <property type="term" value="F:protein serine/threonine kinase activity"/>
    <property type="evidence" value="ECO:0007669"/>
    <property type="project" value="UniProtKB-KW"/>
</dbReference>
<dbReference type="EMBL" id="EQ973948">
    <property type="protein sequence ID" value="EEF37432.1"/>
    <property type="molecule type" value="Genomic_DNA"/>
</dbReference>
<feature type="region of interest" description="Disordered" evidence="13">
    <location>
        <begin position="791"/>
        <end position="810"/>
    </location>
</feature>
<name>B9SG16_RICCO</name>
<evidence type="ECO:0000256" key="4">
    <source>
        <dbReference type="ARBA" id="ARBA00022692"/>
    </source>
</evidence>